<dbReference type="EMBL" id="MWBO01000016">
    <property type="protein sequence ID" value="OQA52961.1"/>
    <property type="molecule type" value="Genomic_DNA"/>
</dbReference>
<protein>
    <submittedName>
        <fullName evidence="2">Cysteine-rich secretory protein family protein</fullName>
    </submittedName>
</protein>
<name>A0A1V5SFI7_9BACT</name>
<evidence type="ECO:0000313" key="2">
    <source>
        <dbReference type="EMBL" id="OQA52961.1"/>
    </source>
</evidence>
<accession>A0A1V5SFI7</accession>
<gene>
    <name evidence="2" type="ORF">BWY43_00248</name>
</gene>
<dbReference type="AlphaFoldDB" id="A0A1V5SFI7"/>
<dbReference type="Pfam" id="PF00188">
    <property type="entry name" value="CAP"/>
    <property type="match status" value="1"/>
</dbReference>
<dbReference type="InterPro" id="IPR035940">
    <property type="entry name" value="CAP_sf"/>
</dbReference>
<dbReference type="SUPFAM" id="SSF55797">
    <property type="entry name" value="PR-1-like"/>
    <property type="match status" value="1"/>
</dbReference>
<comment type="caution">
    <text evidence="2">The sequence shown here is derived from an EMBL/GenBank/DDBJ whole genome shotgun (WGS) entry which is preliminary data.</text>
</comment>
<dbReference type="InterPro" id="IPR014044">
    <property type="entry name" value="CAP_dom"/>
</dbReference>
<dbReference type="PANTHER" id="PTHR31157">
    <property type="entry name" value="SCP DOMAIN-CONTAINING PROTEIN"/>
    <property type="match status" value="1"/>
</dbReference>
<sequence length="187" mass="20801">MTNVRGEKTSQILKGALLSVALLGFAVSSVLAINIVRADKSEPYNDYALRLVNQTRSEHNLPLLKHDELLSRAASMKAQDMIDNDYFDHVSKDGEMVWSQISATGYDYSKAGENLAIDYSTLDGAYRGWLNSPSHLENILSENYSDFGFAQIEGDFEGNKTTVYVQLFGSKNNIYERILSKSGGEND</sequence>
<dbReference type="PANTHER" id="PTHR31157:SF1">
    <property type="entry name" value="SCP DOMAIN-CONTAINING PROTEIN"/>
    <property type="match status" value="1"/>
</dbReference>
<evidence type="ECO:0000259" key="1">
    <source>
        <dbReference type="Pfam" id="PF00188"/>
    </source>
</evidence>
<dbReference type="Gene3D" id="3.40.33.10">
    <property type="entry name" value="CAP"/>
    <property type="match status" value="1"/>
</dbReference>
<dbReference type="CDD" id="cd05379">
    <property type="entry name" value="CAP_bacterial"/>
    <property type="match status" value="1"/>
</dbReference>
<feature type="domain" description="SCP" evidence="1">
    <location>
        <begin position="49"/>
        <end position="167"/>
    </location>
</feature>
<dbReference type="Proteomes" id="UP000485367">
    <property type="component" value="Unassembled WGS sequence"/>
</dbReference>
<proteinExistence type="predicted"/>
<reference evidence="2" key="1">
    <citation type="submission" date="2017-02" db="EMBL/GenBank/DDBJ databases">
        <title>Delving into the versatile metabolic prowess of the omnipresent phylum Bacteroidetes.</title>
        <authorList>
            <person name="Nobu M.K."/>
            <person name="Mei R."/>
            <person name="Narihiro T."/>
            <person name="Kuroda K."/>
            <person name="Liu W.-T."/>
        </authorList>
    </citation>
    <scope>NUCLEOTIDE SEQUENCE</scope>
    <source>
        <strain evidence="2">ADurb.Bin280</strain>
    </source>
</reference>
<organism evidence="2">
    <name type="scientific">candidate division WS2 bacterium ADurb.Bin280</name>
    <dbReference type="NCBI Taxonomy" id="1852829"/>
    <lineage>
        <taxon>Bacteria</taxon>
        <taxon>candidate division WS2</taxon>
    </lineage>
</organism>